<proteinExistence type="predicted"/>
<accession>A0A3R5UID6</accession>
<dbReference type="AlphaFoldDB" id="A0A3R5UID6"/>
<keyword evidence="6" id="KW-1185">Reference proteome</keyword>
<dbReference type="Pfam" id="PF12833">
    <property type="entry name" value="HTH_18"/>
    <property type="match status" value="1"/>
</dbReference>
<dbReference type="PANTHER" id="PTHR43280:SF30">
    <property type="entry name" value="MMSAB OPERON REGULATORY PROTEIN"/>
    <property type="match status" value="1"/>
</dbReference>
<dbReference type="InterPro" id="IPR020449">
    <property type="entry name" value="Tscrpt_reg_AraC-type_HTH"/>
</dbReference>
<keyword evidence="3" id="KW-0804">Transcription</keyword>
<dbReference type="GO" id="GO:0043565">
    <property type="term" value="F:sequence-specific DNA binding"/>
    <property type="evidence" value="ECO:0007669"/>
    <property type="project" value="InterPro"/>
</dbReference>
<dbReference type="Gene3D" id="2.60.120.10">
    <property type="entry name" value="Jelly Rolls"/>
    <property type="match status" value="1"/>
</dbReference>
<keyword evidence="1" id="KW-0805">Transcription regulation</keyword>
<dbReference type="InterPro" id="IPR018060">
    <property type="entry name" value="HTH_AraC"/>
</dbReference>
<dbReference type="InterPro" id="IPR037923">
    <property type="entry name" value="HTH-like"/>
</dbReference>
<dbReference type="InterPro" id="IPR003313">
    <property type="entry name" value="AraC-bd"/>
</dbReference>
<dbReference type="Pfam" id="PF02311">
    <property type="entry name" value="AraC_binding"/>
    <property type="match status" value="1"/>
</dbReference>
<dbReference type="RefSeq" id="WP_128215236.1">
    <property type="nucleotide sequence ID" value="NZ_CP025746.1"/>
</dbReference>
<dbReference type="SUPFAM" id="SSF51215">
    <property type="entry name" value="Regulatory protein AraC"/>
    <property type="match status" value="1"/>
</dbReference>
<feature type="domain" description="HTH araC/xylS-type" evidence="4">
    <location>
        <begin position="173"/>
        <end position="271"/>
    </location>
</feature>
<reference evidence="5 6" key="1">
    <citation type="submission" date="2018-01" db="EMBL/GenBank/DDBJ databases">
        <title>Genome Sequencing and Assembly of Anaerobacter polyendosporus strain CT4.</title>
        <authorList>
            <person name="Tachaapaikoon C."/>
            <person name="Sutheeworapong S."/>
            <person name="Jenjaroenpun P."/>
            <person name="Wongsurawat T."/>
            <person name="Nookeaw I."/>
            <person name="Cheawchanlertfa P."/>
            <person name="Kosugi A."/>
            <person name="Cheevadhanarak S."/>
            <person name="Ratanakhanokchai K."/>
        </authorList>
    </citation>
    <scope>NUCLEOTIDE SEQUENCE [LARGE SCALE GENOMIC DNA]</scope>
    <source>
        <strain evidence="5 6">CT4</strain>
    </source>
</reference>
<evidence type="ECO:0000313" key="5">
    <source>
        <dbReference type="EMBL" id="QAA34524.1"/>
    </source>
</evidence>
<evidence type="ECO:0000256" key="1">
    <source>
        <dbReference type="ARBA" id="ARBA00023015"/>
    </source>
</evidence>
<keyword evidence="2" id="KW-0238">DNA-binding</keyword>
<dbReference type="SMART" id="SM00342">
    <property type="entry name" value="HTH_ARAC"/>
    <property type="match status" value="1"/>
</dbReference>
<dbReference type="Proteomes" id="UP000286268">
    <property type="component" value="Chromosome"/>
</dbReference>
<sequence length="276" mass="32510">MNINNLFFHINYCNMRQADEPWKYKAKLTRTLDHHELLLATGGKGSVVIANRRYNAQAGDIFYIPEHTMQSIESDFNDPLYFISVHFCYANVFFSDNNWSVKSEARELPLSSIKKVENIYQINHLFWRLVSGWYAKLPGYEFSSKALLQQLIFELYTNEKVENRNYSVELKIESVIKYMHENIDKKLTLSQLADMVNLSPTYLSRAFKERTGYSIIYFFNKLKIDKSKELIIDGDRKIKEVAKELGFGDEFYFSRLFKKIEGVSPLDFYSNNVHEF</sequence>
<dbReference type="Gene3D" id="1.10.10.60">
    <property type="entry name" value="Homeodomain-like"/>
    <property type="match status" value="2"/>
</dbReference>
<dbReference type="PANTHER" id="PTHR43280">
    <property type="entry name" value="ARAC-FAMILY TRANSCRIPTIONAL REGULATOR"/>
    <property type="match status" value="1"/>
</dbReference>
<organism evidence="5 6">
    <name type="scientific">Clostridium manihotivorum</name>
    <dbReference type="NCBI Taxonomy" id="2320868"/>
    <lineage>
        <taxon>Bacteria</taxon>
        <taxon>Bacillati</taxon>
        <taxon>Bacillota</taxon>
        <taxon>Clostridia</taxon>
        <taxon>Eubacteriales</taxon>
        <taxon>Clostridiaceae</taxon>
        <taxon>Clostridium</taxon>
    </lineage>
</organism>
<protein>
    <submittedName>
        <fullName evidence="5">AraC family transcriptional regulator</fullName>
    </submittedName>
</protein>
<dbReference type="PRINTS" id="PR00032">
    <property type="entry name" value="HTHARAC"/>
</dbReference>
<evidence type="ECO:0000259" key="4">
    <source>
        <dbReference type="PROSITE" id="PS01124"/>
    </source>
</evidence>
<gene>
    <name evidence="5" type="ORF">C1I91_24395</name>
</gene>
<dbReference type="SUPFAM" id="SSF46689">
    <property type="entry name" value="Homeodomain-like"/>
    <property type="match status" value="2"/>
</dbReference>
<dbReference type="InterPro" id="IPR009057">
    <property type="entry name" value="Homeodomain-like_sf"/>
</dbReference>
<dbReference type="InterPro" id="IPR014710">
    <property type="entry name" value="RmlC-like_jellyroll"/>
</dbReference>
<dbReference type="KEGG" id="cmah:C1I91_24395"/>
<dbReference type="GO" id="GO:0003700">
    <property type="term" value="F:DNA-binding transcription factor activity"/>
    <property type="evidence" value="ECO:0007669"/>
    <property type="project" value="InterPro"/>
</dbReference>
<dbReference type="PROSITE" id="PS01124">
    <property type="entry name" value="HTH_ARAC_FAMILY_2"/>
    <property type="match status" value="1"/>
</dbReference>
<evidence type="ECO:0000313" key="6">
    <source>
        <dbReference type="Proteomes" id="UP000286268"/>
    </source>
</evidence>
<evidence type="ECO:0000256" key="3">
    <source>
        <dbReference type="ARBA" id="ARBA00023163"/>
    </source>
</evidence>
<dbReference type="OrthoDB" id="625043at2"/>
<name>A0A3R5UID6_9CLOT</name>
<dbReference type="EMBL" id="CP025746">
    <property type="protein sequence ID" value="QAA34524.1"/>
    <property type="molecule type" value="Genomic_DNA"/>
</dbReference>
<evidence type="ECO:0000256" key="2">
    <source>
        <dbReference type="ARBA" id="ARBA00023125"/>
    </source>
</evidence>